<keyword evidence="1" id="KW-0812">Transmembrane</keyword>
<dbReference type="GO" id="GO:0043683">
    <property type="term" value="P:type IV pilus assembly"/>
    <property type="evidence" value="ECO:0007669"/>
    <property type="project" value="InterPro"/>
</dbReference>
<keyword evidence="1" id="KW-1133">Transmembrane helix</keyword>
<dbReference type="InterPro" id="IPR031982">
    <property type="entry name" value="PilE-like"/>
</dbReference>
<reference evidence="2" key="1">
    <citation type="submission" date="2021-04" db="EMBL/GenBank/DDBJ databases">
        <title>novel species isolated from subtropical streams in China.</title>
        <authorList>
            <person name="Lu H."/>
        </authorList>
    </citation>
    <scope>NUCLEOTIDE SEQUENCE</scope>
    <source>
        <strain evidence="2">LFS511W</strain>
    </source>
</reference>
<dbReference type="Pfam" id="PF07963">
    <property type="entry name" value="N_methyl"/>
    <property type="match status" value="1"/>
</dbReference>
<sequence length="169" mass="19133">MEACYIHKIQIYLKHIYGEQLMMPLKSKGFTLIEALVTVALISILSSFAYSNYKEQMVRGKLMEATKGLTEAQMRLEQRFQDARTYLNYAKADCSPENSAFGTIIQPSQYFSFECTTTDMTYTITARGKATGGMKDYVLTVDQDRQKSSQFPGMTSTQPCWISKASETC</sequence>
<keyword evidence="3" id="KW-1185">Reference proteome</keyword>
<proteinExistence type="predicted"/>
<evidence type="ECO:0000256" key="1">
    <source>
        <dbReference type="SAM" id="Phobius"/>
    </source>
</evidence>
<dbReference type="Gene3D" id="3.30.700.10">
    <property type="entry name" value="Glycoprotein, Type 4 Pilin"/>
    <property type="match status" value="1"/>
</dbReference>
<dbReference type="NCBIfam" id="TIGR02532">
    <property type="entry name" value="IV_pilin_GFxxxE"/>
    <property type="match status" value="1"/>
</dbReference>
<dbReference type="EMBL" id="JAGSPN010000001">
    <property type="protein sequence ID" value="MBR7781149.1"/>
    <property type="molecule type" value="Genomic_DNA"/>
</dbReference>
<gene>
    <name evidence="2" type="ORF">KDM89_03255</name>
</gene>
<dbReference type="RefSeq" id="WP_212686480.1">
    <property type="nucleotide sequence ID" value="NZ_JAGSPN010000001.1"/>
</dbReference>
<dbReference type="Proteomes" id="UP000680067">
    <property type="component" value="Unassembled WGS sequence"/>
</dbReference>
<dbReference type="Pfam" id="PF16732">
    <property type="entry name" value="ComP_DUS"/>
    <property type="match status" value="1"/>
</dbReference>
<accession>A0A941I5T1</accession>
<protein>
    <submittedName>
        <fullName evidence="2">Prepilin-type N-terminal cleavage/methylation domain-containing protein</fullName>
    </submittedName>
</protein>
<dbReference type="InterPro" id="IPR012902">
    <property type="entry name" value="N_methyl_site"/>
</dbReference>
<evidence type="ECO:0000313" key="3">
    <source>
        <dbReference type="Proteomes" id="UP000680067"/>
    </source>
</evidence>
<comment type="caution">
    <text evidence="2">The sequence shown here is derived from an EMBL/GenBank/DDBJ whole genome shotgun (WGS) entry which is preliminary data.</text>
</comment>
<dbReference type="InterPro" id="IPR045584">
    <property type="entry name" value="Pilin-like"/>
</dbReference>
<organism evidence="2 3">
    <name type="scientific">Undibacterium luofuense</name>
    <dbReference type="NCBI Taxonomy" id="2828733"/>
    <lineage>
        <taxon>Bacteria</taxon>
        <taxon>Pseudomonadati</taxon>
        <taxon>Pseudomonadota</taxon>
        <taxon>Betaproteobacteria</taxon>
        <taxon>Burkholderiales</taxon>
        <taxon>Oxalobacteraceae</taxon>
        <taxon>Undibacterium</taxon>
    </lineage>
</organism>
<evidence type="ECO:0000313" key="2">
    <source>
        <dbReference type="EMBL" id="MBR7781149.1"/>
    </source>
</evidence>
<feature type="transmembrane region" description="Helical" evidence="1">
    <location>
        <begin position="30"/>
        <end position="53"/>
    </location>
</feature>
<keyword evidence="1" id="KW-0472">Membrane</keyword>
<dbReference type="AlphaFoldDB" id="A0A941I5T1"/>
<name>A0A941I5T1_9BURK</name>
<dbReference type="SUPFAM" id="SSF54523">
    <property type="entry name" value="Pili subunits"/>
    <property type="match status" value="1"/>
</dbReference>
<dbReference type="PROSITE" id="PS00409">
    <property type="entry name" value="PROKAR_NTER_METHYL"/>
    <property type="match status" value="1"/>
</dbReference>